<feature type="domain" description="Peptidase S9 prolyl oligopeptidase catalytic" evidence="3">
    <location>
        <begin position="101"/>
        <end position="301"/>
    </location>
</feature>
<evidence type="ECO:0000313" key="6">
    <source>
        <dbReference type="Proteomes" id="UP000236726"/>
    </source>
</evidence>
<dbReference type="Proteomes" id="UP000236726">
    <property type="component" value="Unassembled WGS sequence"/>
</dbReference>
<dbReference type="SUPFAM" id="SSF53474">
    <property type="entry name" value="alpha/beta-Hydrolases"/>
    <property type="match status" value="1"/>
</dbReference>
<sequence>MKTKMILIAFCMTIIFCMSACSGNTINSGDNQDAVTESPEENVMSEGTAMYHTEEIWCENGNKKIYGMAYIPDGDGTYPLVIFSHELGNNHEAGIRYAERLAENGLAAYTFDFGGGSVAGTDNKSSGSNSEMSVMTEADDLELVLNTAKGWEFVDTEKVFLLGGSQGGLATIVAGTRNQEKIAGMMLLYPALSIKEDHGITQYSYVEDVPDDVPLFGGWMHVGKNYVTDIWETDFYELLKNYEDKILLLHGDKDGTVPVSYSERAARIIKDCEFHVIKDGGHEFYGQPFEDAMTYILQYIKDQLATENESAEDEAIGGSSMIMKIGDTKVNVDWEDNQAVDALKNMAEDGDVTIQMSMYGGFEQVGSIGQSLPRDDKQTTTSAGDVVLYSGNQMVVFYGSNSWSYTRLGHISDKNTEEMTNLLSNGDVTITISIE</sequence>
<accession>A0A1H5TPS0</accession>
<proteinExistence type="predicted"/>
<dbReference type="RefSeq" id="WP_181022489.1">
    <property type="nucleotide sequence ID" value="NZ_FNUL01000005.1"/>
</dbReference>
<dbReference type="SUPFAM" id="SSF50891">
    <property type="entry name" value="Cyclophilin-like"/>
    <property type="match status" value="1"/>
</dbReference>
<gene>
    <name evidence="5" type="ORF">SAMN05216537_10535</name>
</gene>
<dbReference type="GO" id="GO:0052689">
    <property type="term" value="F:carboxylic ester hydrolase activity"/>
    <property type="evidence" value="ECO:0007669"/>
    <property type="project" value="UniProtKB-ARBA"/>
</dbReference>
<dbReference type="Pfam" id="PF00326">
    <property type="entry name" value="Peptidase_S9"/>
    <property type="match status" value="1"/>
</dbReference>
<protein>
    <submittedName>
        <fullName evidence="5">Prolyl oligopeptidase family protein</fullName>
    </submittedName>
</protein>
<dbReference type="Gene3D" id="3.40.50.1820">
    <property type="entry name" value="alpha/beta hydrolase"/>
    <property type="match status" value="1"/>
</dbReference>
<feature type="domain" description="Cyclophilin-like" evidence="4">
    <location>
        <begin position="323"/>
        <end position="433"/>
    </location>
</feature>
<dbReference type="GO" id="GO:0008236">
    <property type="term" value="F:serine-type peptidase activity"/>
    <property type="evidence" value="ECO:0007669"/>
    <property type="project" value="InterPro"/>
</dbReference>
<evidence type="ECO:0000313" key="5">
    <source>
        <dbReference type="EMBL" id="SEF64208.1"/>
    </source>
</evidence>
<dbReference type="GO" id="GO:0006508">
    <property type="term" value="P:proteolysis"/>
    <property type="evidence" value="ECO:0007669"/>
    <property type="project" value="InterPro"/>
</dbReference>
<evidence type="ECO:0000259" key="4">
    <source>
        <dbReference type="Pfam" id="PF18050"/>
    </source>
</evidence>
<keyword evidence="2" id="KW-0732">Signal</keyword>
<dbReference type="InterPro" id="IPR041183">
    <property type="entry name" value="Cyclophilin-like"/>
</dbReference>
<dbReference type="AlphaFoldDB" id="A0A1H5TPS0"/>
<dbReference type="InterPro" id="IPR029000">
    <property type="entry name" value="Cyclophilin-like_dom_sf"/>
</dbReference>
<name>A0A1H5TPS0_9FIRM</name>
<reference evidence="5 6" key="1">
    <citation type="submission" date="2016-10" db="EMBL/GenBank/DDBJ databases">
        <authorList>
            <person name="de Groot N.N."/>
        </authorList>
    </citation>
    <scope>NUCLEOTIDE SEQUENCE [LARGE SCALE GENOMIC DNA]</scope>
    <source>
        <strain evidence="5 6">D15d</strain>
    </source>
</reference>
<feature type="signal peptide" evidence="2">
    <location>
        <begin position="1"/>
        <end position="20"/>
    </location>
</feature>
<evidence type="ECO:0000256" key="2">
    <source>
        <dbReference type="SAM" id="SignalP"/>
    </source>
</evidence>
<organism evidence="5 6">
    <name type="scientific">Lachnospira multipara</name>
    <dbReference type="NCBI Taxonomy" id="28051"/>
    <lineage>
        <taxon>Bacteria</taxon>
        <taxon>Bacillati</taxon>
        <taxon>Bacillota</taxon>
        <taxon>Clostridia</taxon>
        <taxon>Lachnospirales</taxon>
        <taxon>Lachnospiraceae</taxon>
        <taxon>Lachnospira</taxon>
    </lineage>
</organism>
<dbReference type="EMBL" id="FNUL01000005">
    <property type="protein sequence ID" value="SEF64208.1"/>
    <property type="molecule type" value="Genomic_DNA"/>
</dbReference>
<keyword evidence="1" id="KW-0378">Hydrolase</keyword>
<evidence type="ECO:0000259" key="3">
    <source>
        <dbReference type="Pfam" id="PF00326"/>
    </source>
</evidence>
<dbReference type="PANTHER" id="PTHR22946">
    <property type="entry name" value="DIENELACTONE HYDROLASE DOMAIN-CONTAINING PROTEIN-RELATED"/>
    <property type="match status" value="1"/>
</dbReference>
<dbReference type="STRING" id="1410661.GCA_000702205_00614"/>
<dbReference type="Gene3D" id="2.40.100.20">
    <property type="match status" value="1"/>
</dbReference>
<dbReference type="PANTHER" id="PTHR22946:SF9">
    <property type="entry name" value="POLYKETIDE TRANSFERASE AF380"/>
    <property type="match status" value="1"/>
</dbReference>
<dbReference type="InterPro" id="IPR029058">
    <property type="entry name" value="AB_hydrolase_fold"/>
</dbReference>
<dbReference type="InterPro" id="IPR001375">
    <property type="entry name" value="Peptidase_S9_cat"/>
</dbReference>
<dbReference type="InterPro" id="IPR050261">
    <property type="entry name" value="FrsA_esterase"/>
</dbReference>
<dbReference type="Pfam" id="PF18050">
    <property type="entry name" value="Cyclophil_like2"/>
    <property type="match status" value="1"/>
</dbReference>
<feature type="chain" id="PRO_5039684839" evidence="2">
    <location>
        <begin position="21"/>
        <end position="435"/>
    </location>
</feature>
<keyword evidence="6" id="KW-1185">Reference proteome</keyword>
<evidence type="ECO:0000256" key="1">
    <source>
        <dbReference type="ARBA" id="ARBA00022801"/>
    </source>
</evidence>